<keyword evidence="4 6" id="KW-0418">Kinase</keyword>
<evidence type="ECO:0000313" key="7">
    <source>
        <dbReference type="Proteomes" id="UP000317365"/>
    </source>
</evidence>
<sequence>MTVNYHQPSVNALFDTMPSALLTFDVNGSVTFANRVAKLHPGKPAEVMAGKDVIKSLVKDITLKKVKLPYSANVELAGGLKVSGTFVPGPSGLDIAFLIKQDAAPQEESKRMELSDIIALLRDELSPPLKQLQSQLSNLPAGPETEQLEAAADALSQRMRRLADLIAVFGEDVLITTDRIDLSAEVQSVCSQLGPKALSKKVHFEVETPAQVLPPLYGNQTLVRRALFECIDNAVNNSRKEVNSQQDLVVNVSYRLTGEHVLIAVRNLGAMPEELKGVETRELFEKAPANAEADNKGRLGLPLVQRIIGLHGGNMRMTAVGDDEVKVLLEFPTGAPQRGKGQLDIAQAQRYAADLAQLMSRRKKETT</sequence>
<dbReference type="PANTHER" id="PTHR42878:SF15">
    <property type="entry name" value="BACTERIOPHYTOCHROME"/>
    <property type="match status" value="1"/>
</dbReference>
<dbReference type="PANTHER" id="PTHR42878">
    <property type="entry name" value="TWO-COMPONENT HISTIDINE KINASE"/>
    <property type="match status" value="1"/>
</dbReference>
<accession>A0A515EP93</accession>
<name>A0A515EP93_9BURK</name>
<comment type="catalytic activity">
    <reaction evidence="1">
        <text>ATP + protein L-histidine = ADP + protein N-phospho-L-histidine.</text>
        <dbReference type="EC" id="2.7.13.3"/>
    </reaction>
</comment>
<evidence type="ECO:0000256" key="1">
    <source>
        <dbReference type="ARBA" id="ARBA00000085"/>
    </source>
</evidence>
<organism evidence="6 7">
    <name type="scientific">Rhodoferax aquaticus</name>
    <dbReference type="NCBI Taxonomy" id="2527691"/>
    <lineage>
        <taxon>Bacteria</taxon>
        <taxon>Pseudomonadati</taxon>
        <taxon>Pseudomonadota</taxon>
        <taxon>Betaproteobacteria</taxon>
        <taxon>Burkholderiales</taxon>
        <taxon>Comamonadaceae</taxon>
        <taxon>Rhodoferax</taxon>
    </lineage>
</organism>
<evidence type="ECO:0000256" key="4">
    <source>
        <dbReference type="ARBA" id="ARBA00022777"/>
    </source>
</evidence>
<dbReference type="PROSITE" id="PS50109">
    <property type="entry name" value="HIS_KIN"/>
    <property type="match status" value="1"/>
</dbReference>
<dbReference type="RefSeq" id="WP_142811442.1">
    <property type="nucleotide sequence ID" value="NZ_CP036282.1"/>
</dbReference>
<gene>
    <name evidence="6" type="ORF">EXZ61_10075</name>
</gene>
<reference evidence="7" key="2">
    <citation type="journal article" date="2020" name="Int. J. Syst. Evol. Microbiol.">
        <title>Genomic insights into a novel species Rhodoferax aquaticus sp. nov., isolated from freshwater.</title>
        <authorList>
            <person name="Li T."/>
            <person name="Zhuo Y."/>
            <person name="Jin C.Z."/>
            <person name="Wu X."/>
            <person name="Ko S.R."/>
            <person name="Jin F.J."/>
            <person name="Ahn C.Y."/>
            <person name="Oh H.M."/>
            <person name="Lee H.G."/>
            <person name="Jin L."/>
        </authorList>
    </citation>
    <scope>NUCLEOTIDE SEQUENCE [LARGE SCALE GENOMIC DNA]</scope>
    <source>
        <strain evidence="7">Gr-4</strain>
    </source>
</reference>
<proteinExistence type="predicted"/>
<evidence type="ECO:0000259" key="5">
    <source>
        <dbReference type="PROSITE" id="PS50109"/>
    </source>
</evidence>
<evidence type="ECO:0000256" key="2">
    <source>
        <dbReference type="ARBA" id="ARBA00012438"/>
    </source>
</evidence>
<dbReference type="GO" id="GO:0004673">
    <property type="term" value="F:protein histidine kinase activity"/>
    <property type="evidence" value="ECO:0007669"/>
    <property type="project" value="UniProtKB-EC"/>
</dbReference>
<protein>
    <recommendedName>
        <fullName evidence="2">histidine kinase</fullName>
        <ecNumber evidence="2">2.7.13.3</ecNumber>
    </recommendedName>
</protein>
<dbReference type="InterPro" id="IPR003594">
    <property type="entry name" value="HATPase_dom"/>
</dbReference>
<keyword evidence="7" id="KW-1185">Reference proteome</keyword>
<keyword evidence="3" id="KW-0808">Transferase</keyword>
<dbReference type="AlphaFoldDB" id="A0A515EP93"/>
<dbReference type="Pfam" id="PF02518">
    <property type="entry name" value="HATPase_c"/>
    <property type="match status" value="1"/>
</dbReference>
<dbReference type="EC" id="2.7.13.3" evidence="2"/>
<dbReference type="Proteomes" id="UP000317365">
    <property type="component" value="Chromosome"/>
</dbReference>
<reference evidence="7" key="1">
    <citation type="submission" date="2019-02" db="EMBL/GenBank/DDBJ databases">
        <title>Complete genome sequence of Rhodoferax sp. Gr-4.</title>
        <authorList>
            <person name="Jin L."/>
        </authorList>
    </citation>
    <scope>NUCLEOTIDE SEQUENCE [LARGE SCALE GENOMIC DNA]</scope>
    <source>
        <strain evidence="7">Gr-4</strain>
    </source>
</reference>
<evidence type="ECO:0000313" key="6">
    <source>
        <dbReference type="EMBL" id="QDL54482.1"/>
    </source>
</evidence>
<dbReference type="KEGG" id="rhg:EXZ61_10075"/>
<dbReference type="GO" id="GO:0030295">
    <property type="term" value="F:protein kinase activator activity"/>
    <property type="evidence" value="ECO:0007669"/>
    <property type="project" value="TreeGrafter"/>
</dbReference>
<dbReference type="CDD" id="cd00075">
    <property type="entry name" value="HATPase"/>
    <property type="match status" value="1"/>
</dbReference>
<dbReference type="InterPro" id="IPR005467">
    <property type="entry name" value="His_kinase_dom"/>
</dbReference>
<dbReference type="Gene3D" id="3.30.565.10">
    <property type="entry name" value="Histidine kinase-like ATPase, C-terminal domain"/>
    <property type="match status" value="1"/>
</dbReference>
<dbReference type="EMBL" id="CP036282">
    <property type="protein sequence ID" value="QDL54482.1"/>
    <property type="molecule type" value="Genomic_DNA"/>
</dbReference>
<dbReference type="InterPro" id="IPR036890">
    <property type="entry name" value="HATPase_C_sf"/>
</dbReference>
<dbReference type="GO" id="GO:0000156">
    <property type="term" value="F:phosphorelay response regulator activity"/>
    <property type="evidence" value="ECO:0007669"/>
    <property type="project" value="TreeGrafter"/>
</dbReference>
<evidence type="ECO:0000256" key="3">
    <source>
        <dbReference type="ARBA" id="ARBA00022679"/>
    </source>
</evidence>
<dbReference type="InterPro" id="IPR050351">
    <property type="entry name" value="BphY/WalK/GraS-like"/>
</dbReference>
<feature type="domain" description="Histidine kinase" evidence="5">
    <location>
        <begin position="120"/>
        <end position="335"/>
    </location>
</feature>
<dbReference type="SUPFAM" id="SSF55874">
    <property type="entry name" value="ATPase domain of HSP90 chaperone/DNA topoisomerase II/histidine kinase"/>
    <property type="match status" value="1"/>
</dbReference>
<dbReference type="GO" id="GO:0007234">
    <property type="term" value="P:osmosensory signaling via phosphorelay pathway"/>
    <property type="evidence" value="ECO:0007669"/>
    <property type="project" value="TreeGrafter"/>
</dbReference>